<dbReference type="Pfam" id="PF01217">
    <property type="entry name" value="Clat_adaptor_s"/>
    <property type="match status" value="1"/>
</dbReference>
<comment type="function">
    <text evidence="11">The coatomer is a cytosolic protein complex that binds to dilysine motifs and reversibly associates with Golgi non-clathrin-coated vesicles, which further mediate biosynthetic protein transport from the ER, via the Golgi up to the trans Golgi network. Coatomer complex is required for budding from Golgi membranes, and is essential for the retrograde Golgi-to-ER transport of dilysine-tagged proteins. The zeta subunit may be involved in regulating the coat assembly and, hence, the rate of biosynthetic protein transport due to its association-dissociation properties with the coatomer complex.</text>
</comment>
<evidence type="ECO:0000256" key="12">
    <source>
        <dbReference type="RuleBase" id="RU366053"/>
    </source>
</evidence>
<dbReference type="GO" id="GO:0030126">
    <property type="term" value="C:COPI vesicle coat"/>
    <property type="evidence" value="ECO:0007669"/>
    <property type="project" value="UniProtKB-UniRule"/>
</dbReference>
<evidence type="ECO:0000256" key="11">
    <source>
        <dbReference type="ARBA" id="ARBA00045555"/>
    </source>
</evidence>
<evidence type="ECO:0000256" key="10">
    <source>
        <dbReference type="ARBA" id="ARBA00023329"/>
    </source>
</evidence>
<sequence>MSLNISLYTVSAVLLLGNEGKRLYAKYYRPQDASQAYKTAQQQAAFEQAIYSKINKLHQDVILYDNHLVTYKQTNDVILVIVGAINENESMLYSLTNNINEALTILLDNSLDKATVLEKYDMVCLCLDETIDDGVILEIDPAIIVSRVTNPPSAMASDMHIDISEKGLFNALSFASKKLSERLQQGL</sequence>
<feature type="domain" description="AP complex mu/sigma subunit" evidence="13">
    <location>
        <begin position="10"/>
        <end position="149"/>
    </location>
</feature>
<evidence type="ECO:0000313" key="14">
    <source>
        <dbReference type="EMBL" id="OVF05508.1"/>
    </source>
</evidence>
<evidence type="ECO:0000256" key="8">
    <source>
        <dbReference type="ARBA" id="ARBA00023034"/>
    </source>
</evidence>
<keyword evidence="7 12" id="KW-0653">Protein transport</keyword>
<dbReference type="Proteomes" id="UP000195602">
    <property type="component" value="Unassembled WGS sequence"/>
</dbReference>
<gene>
    <name evidence="14" type="ORF">A9F13_22g00506</name>
</gene>
<dbReference type="InterPro" id="IPR011012">
    <property type="entry name" value="Longin-like_dom_sf"/>
</dbReference>
<evidence type="ECO:0000256" key="5">
    <source>
        <dbReference type="ARBA" id="ARBA00022490"/>
    </source>
</evidence>
<comment type="subunit">
    <text evidence="3 12">Oligomeric complex that consists of at least the alpha, beta, beta', gamma, delta, epsilon and zeta subunits.</text>
</comment>
<dbReference type="EMBL" id="LYUB02000022">
    <property type="protein sequence ID" value="OVF05508.1"/>
    <property type="molecule type" value="Genomic_DNA"/>
</dbReference>
<comment type="caution">
    <text evidence="14">The sequence shown here is derived from an EMBL/GenBank/DDBJ whole genome shotgun (WGS) entry which is preliminary data.</text>
</comment>
<keyword evidence="5 12" id="KW-0963">Cytoplasm</keyword>
<evidence type="ECO:0000256" key="7">
    <source>
        <dbReference type="ARBA" id="ARBA00022927"/>
    </source>
</evidence>
<evidence type="ECO:0000259" key="13">
    <source>
        <dbReference type="Pfam" id="PF01217"/>
    </source>
</evidence>
<dbReference type="GO" id="GO:0006886">
    <property type="term" value="P:intracellular protein transport"/>
    <property type="evidence" value="ECO:0007669"/>
    <property type="project" value="TreeGrafter"/>
</dbReference>
<dbReference type="KEGG" id="clus:A9F13_22g00506"/>
<keyword evidence="8 12" id="KW-0333">Golgi apparatus</keyword>
<evidence type="ECO:0000256" key="6">
    <source>
        <dbReference type="ARBA" id="ARBA00022892"/>
    </source>
</evidence>
<dbReference type="InterPro" id="IPR039652">
    <property type="entry name" value="Coatomer_zeta"/>
</dbReference>
<dbReference type="GO" id="GO:0000139">
    <property type="term" value="C:Golgi membrane"/>
    <property type="evidence" value="ECO:0007669"/>
    <property type="project" value="UniProtKB-SubCell"/>
</dbReference>
<dbReference type="FunFam" id="3.30.450.60:FF:000013">
    <property type="entry name" value="Coatomer subunit zeta"/>
    <property type="match status" value="1"/>
</dbReference>
<comment type="subcellular location">
    <subcellularLocation>
        <location evidence="12">Cytoplasm</location>
    </subcellularLocation>
    <subcellularLocation>
        <location evidence="1 12">Golgi apparatus membrane</location>
        <topology evidence="1 12">Peripheral membrane protein</topology>
        <orientation evidence="1 12">Cytoplasmic side</orientation>
    </subcellularLocation>
    <subcellularLocation>
        <location evidence="12">Cytoplasmic vesicle</location>
        <location evidence="12">COPI-coated vesicle membrane</location>
        <topology evidence="12">Peripheral membrane protein</topology>
        <orientation evidence="12">Cytoplasmic side</orientation>
    </subcellularLocation>
</comment>
<dbReference type="OMA" id="NELMLHS"/>
<comment type="similarity">
    <text evidence="2 12">Belongs to the adaptor complexes small subunit family.</text>
</comment>
<evidence type="ECO:0000256" key="9">
    <source>
        <dbReference type="ARBA" id="ARBA00023136"/>
    </source>
</evidence>
<dbReference type="GO" id="GO:0006891">
    <property type="term" value="P:intra-Golgi vesicle-mediated transport"/>
    <property type="evidence" value="ECO:0007669"/>
    <property type="project" value="TreeGrafter"/>
</dbReference>
<keyword evidence="9 12" id="KW-0472">Membrane</keyword>
<accession>A0AA91PWP7</accession>
<name>A0AA91PWP7_CLALS</name>
<dbReference type="InterPro" id="IPR022775">
    <property type="entry name" value="AP_mu_sigma_su"/>
</dbReference>
<keyword evidence="6 12" id="KW-0931">ER-Golgi transport</keyword>
<reference evidence="14 15" key="1">
    <citation type="submission" date="2017-04" db="EMBL/GenBank/DDBJ databases">
        <title>Draft genome of the yeast Clavispora lusitaniae type strain CBS 6936.</title>
        <authorList>
            <person name="Durrens P."/>
            <person name="Klopp C."/>
            <person name="Biteau N."/>
            <person name="Fitton-Ouhabi V."/>
            <person name="Dementhon K."/>
            <person name="Accoceberry I."/>
            <person name="Sherman D.J."/>
            <person name="Noel T."/>
        </authorList>
    </citation>
    <scope>NUCLEOTIDE SEQUENCE [LARGE SCALE GENOMIC DNA]</scope>
    <source>
        <strain evidence="14 15">CBS 6936</strain>
    </source>
</reference>
<keyword evidence="4 12" id="KW-0813">Transport</keyword>
<evidence type="ECO:0000313" key="15">
    <source>
        <dbReference type="Proteomes" id="UP000195602"/>
    </source>
</evidence>
<evidence type="ECO:0000256" key="1">
    <source>
        <dbReference type="ARBA" id="ARBA00004255"/>
    </source>
</evidence>
<dbReference type="SUPFAM" id="SSF64356">
    <property type="entry name" value="SNARE-like"/>
    <property type="match status" value="1"/>
</dbReference>
<evidence type="ECO:0000256" key="4">
    <source>
        <dbReference type="ARBA" id="ARBA00022448"/>
    </source>
</evidence>
<proteinExistence type="inferred from homology"/>
<dbReference type="PANTHER" id="PTHR11043">
    <property type="entry name" value="ZETA-COAT PROTEIN"/>
    <property type="match status" value="1"/>
</dbReference>
<dbReference type="GO" id="GO:0006890">
    <property type="term" value="P:retrograde vesicle-mediated transport, Golgi to endoplasmic reticulum"/>
    <property type="evidence" value="ECO:0007669"/>
    <property type="project" value="UniProtKB-UniRule"/>
</dbReference>
<protein>
    <recommendedName>
        <fullName evidence="12">Coatomer subunit zeta</fullName>
    </recommendedName>
</protein>
<dbReference type="PANTHER" id="PTHR11043:SF0">
    <property type="entry name" value="COATOMER SUBUNIT ZETA"/>
    <property type="match status" value="1"/>
</dbReference>
<keyword evidence="10 12" id="KW-0968">Cytoplasmic vesicle</keyword>
<evidence type="ECO:0000256" key="3">
    <source>
        <dbReference type="ARBA" id="ARBA00011775"/>
    </source>
</evidence>
<dbReference type="Gene3D" id="3.30.450.60">
    <property type="match status" value="1"/>
</dbReference>
<dbReference type="AlphaFoldDB" id="A0AA91PWP7"/>
<organism evidence="14 15">
    <name type="scientific">Clavispora lusitaniae</name>
    <name type="common">Candida lusitaniae</name>
    <dbReference type="NCBI Taxonomy" id="36911"/>
    <lineage>
        <taxon>Eukaryota</taxon>
        <taxon>Fungi</taxon>
        <taxon>Dikarya</taxon>
        <taxon>Ascomycota</taxon>
        <taxon>Saccharomycotina</taxon>
        <taxon>Pichiomycetes</taxon>
        <taxon>Metschnikowiaceae</taxon>
        <taxon>Clavispora</taxon>
    </lineage>
</organism>
<evidence type="ECO:0000256" key="2">
    <source>
        <dbReference type="ARBA" id="ARBA00006972"/>
    </source>
</evidence>